<evidence type="ECO:0000256" key="9">
    <source>
        <dbReference type="ARBA" id="ARBA00023224"/>
    </source>
</evidence>
<dbReference type="GO" id="GO:0005886">
    <property type="term" value="C:plasma membrane"/>
    <property type="evidence" value="ECO:0007669"/>
    <property type="project" value="UniProtKB-SubCell"/>
</dbReference>
<feature type="transmembrane region" description="Helical" evidence="10">
    <location>
        <begin position="196"/>
        <end position="221"/>
    </location>
</feature>
<dbReference type="GO" id="GO:0004930">
    <property type="term" value="F:G protein-coupled receptor activity"/>
    <property type="evidence" value="ECO:0007669"/>
    <property type="project" value="UniProtKB-KW"/>
</dbReference>
<evidence type="ECO:0000256" key="6">
    <source>
        <dbReference type="ARBA" id="ARBA00023136"/>
    </source>
</evidence>
<feature type="transmembrane region" description="Helical" evidence="10">
    <location>
        <begin position="46"/>
        <end position="73"/>
    </location>
</feature>
<dbReference type="CDD" id="cd00637">
    <property type="entry name" value="7tm_classA_rhodopsin-like"/>
    <property type="match status" value="1"/>
</dbReference>
<dbReference type="OrthoDB" id="10063122at2759"/>
<feature type="domain" description="G-protein coupled receptors family 1 profile" evidence="11">
    <location>
        <begin position="66"/>
        <end position="302"/>
    </location>
</feature>
<organism evidence="12 13">
    <name type="scientific">Holothuria leucospilota</name>
    <name type="common">Black long sea cucumber</name>
    <name type="synonym">Mertensiothuria leucospilota</name>
    <dbReference type="NCBI Taxonomy" id="206669"/>
    <lineage>
        <taxon>Eukaryota</taxon>
        <taxon>Metazoa</taxon>
        <taxon>Echinodermata</taxon>
        <taxon>Eleutherozoa</taxon>
        <taxon>Echinozoa</taxon>
        <taxon>Holothuroidea</taxon>
        <taxon>Aspidochirotacea</taxon>
        <taxon>Aspidochirotida</taxon>
        <taxon>Holothuriidae</taxon>
        <taxon>Holothuria</taxon>
    </lineage>
</organism>
<evidence type="ECO:0000256" key="3">
    <source>
        <dbReference type="ARBA" id="ARBA00022692"/>
    </source>
</evidence>
<dbReference type="PANTHER" id="PTHR24246:SF27">
    <property type="entry name" value="ADENOSINE RECEPTOR, ISOFORM A"/>
    <property type="match status" value="1"/>
</dbReference>
<evidence type="ECO:0000313" key="13">
    <source>
        <dbReference type="Proteomes" id="UP001152320"/>
    </source>
</evidence>
<keyword evidence="6 10" id="KW-0472">Membrane</keyword>
<sequence length="340" mass="38504">MSATTTQLFSHPNFTTASEDNIAYQTDPPEEFFPPALPPGWTYEGILYISSLLKVRLGLSVAAFLANSIIFLLQLKLKSFQKTQFIFGTMLSVAETLYACGVFMETYSYINNIRPVPVMYGALTLATHFQSYLAIVAVALDRYLALCAFPLKYKFLVTPKKYVLVIAAMCILSTGYSFFFTSFFPPDHPLITLRTFVVPTTLVGITSLIYIILAISVSRSYKGLQLAPPLKKARVRQTKRLMFAFGLILLTNAVCVLPQRGFLLYIFLQPVDRKLNIFRHVVIGNWLYNLQTLNSVLNPIIYWWQVLIREISFPCRKNDKGLYTRSAPTEILILEGDRGP</sequence>
<keyword evidence="2" id="KW-1003">Cell membrane</keyword>
<dbReference type="PROSITE" id="PS50262">
    <property type="entry name" value="G_PROTEIN_RECEP_F1_2"/>
    <property type="match status" value="1"/>
</dbReference>
<keyword evidence="7" id="KW-0675">Receptor</keyword>
<keyword evidence="4 10" id="KW-1133">Transmembrane helix</keyword>
<keyword evidence="13" id="KW-1185">Reference proteome</keyword>
<feature type="transmembrane region" description="Helical" evidence="10">
    <location>
        <begin position="163"/>
        <end position="184"/>
    </location>
</feature>
<dbReference type="InterPro" id="IPR017452">
    <property type="entry name" value="GPCR_Rhodpsn_7TM"/>
</dbReference>
<feature type="transmembrane region" description="Helical" evidence="10">
    <location>
        <begin position="241"/>
        <end position="268"/>
    </location>
</feature>
<keyword evidence="8" id="KW-0325">Glycoprotein</keyword>
<keyword evidence="3 10" id="KW-0812">Transmembrane</keyword>
<comment type="subcellular location">
    <subcellularLocation>
        <location evidence="1">Cell membrane</location>
        <topology evidence="1">Multi-pass membrane protein</topology>
    </subcellularLocation>
</comment>
<dbReference type="PANTHER" id="PTHR24246">
    <property type="entry name" value="OLFACTORY RECEPTOR AND ADENOSINE RECEPTOR"/>
    <property type="match status" value="1"/>
</dbReference>
<accession>A0A9Q1CD35</accession>
<evidence type="ECO:0000256" key="5">
    <source>
        <dbReference type="ARBA" id="ARBA00023040"/>
    </source>
</evidence>
<dbReference type="Gene3D" id="1.20.1070.10">
    <property type="entry name" value="Rhodopsin 7-helix transmembrane proteins"/>
    <property type="match status" value="1"/>
</dbReference>
<gene>
    <name evidence="12" type="ORF">HOLleu_10099</name>
</gene>
<evidence type="ECO:0000256" key="8">
    <source>
        <dbReference type="ARBA" id="ARBA00023180"/>
    </source>
</evidence>
<keyword evidence="9" id="KW-0807">Transducer</keyword>
<evidence type="ECO:0000256" key="7">
    <source>
        <dbReference type="ARBA" id="ARBA00023170"/>
    </source>
</evidence>
<comment type="caution">
    <text evidence="12">The sequence shown here is derived from an EMBL/GenBank/DDBJ whole genome shotgun (WGS) entry which is preliminary data.</text>
</comment>
<evidence type="ECO:0000256" key="1">
    <source>
        <dbReference type="ARBA" id="ARBA00004651"/>
    </source>
</evidence>
<dbReference type="Proteomes" id="UP001152320">
    <property type="component" value="Chromosome 4"/>
</dbReference>
<protein>
    <recommendedName>
        <fullName evidence="11">G-protein coupled receptors family 1 profile domain-containing protein</fullName>
    </recommendedName>
</protein>
<reference evidence="12" key="1">
    <citation type="submission" date="2021-10" db="EMBL/GenBank/DDBJ databases">
        <title>Tropical sea cucumber genome reveals ecological adaptation and Cuvierian tubules defense mechanism.</title>
        <authorList>
            <person name="Chen T."/>
        </authorList>
    </citation>
    <scope>NUCLEOTIDE SEQUENCE</scope>
    <source>
        <strain evidence="12">Nanhai2018</strain>
        <tissue evidence="12">Muscle</tissue>
    </source>
</reference>
<proteinExistence type="predicted"/>
<evidence type="ECO:0000256" key="10">
    <source>
        <dbReference type="SAM" id="Phobius"/>
    </source>
</evidence>
<dbReference type="SUPFAM" id="SSF81321">
    <property type="entry name" value="Family A G protein-coupled receptor-like"/>
    <property type="match status" value="1"/>
</dbReference>
<name>A0A9Q1CD35_HOLLE</name>
<keyword evidence="5" id="KW-0297">G-protein coupled receptor</keyword>
<evidence type="ECO:0000313" key="12">
    <source>
        <dbReference type="EMBL" id="KAJ8043136.1"/>
    </source>
</evidence>
<dbReference type="AlphaFoldDB" id="A0A9Q1CD35"/>
<evidence type="ECO:0000259" key="11">
    <source>
        <dbReference type="PROSITE" id="PS50262"/>
    </source>
</evidence>
<dbReference type="InterPro" id="IPR000276">
    <property type="entry name" value="GPCR_Rhodpsn"/>
</dbReference>
<dbReference type="Pfam" id="PF00001">
    <property type="entry name" value="7tm_1"/>
    <property type="match status" value="1"/>
</dbReference>
<dbReference type="EMBL" id="JAIZAY010000004">
    <property type="protein sequence ID" value="KAJ8043136.1"/>
    <property type="molecule type" value="Genomic_DNA"/>
</dbReference>
<evidence type="ECO:0000256" key="4">
    <source>
        <dbReference type="ARBA" id="ARBA00022989"/>
    </source>
</evidence>
<feature type="transmembrane region" description="Helical" evidence="10">
    <location>
        <begin position="85"/>
        <end position="110"/>
    </location>
</feature>
<evidence type="ECO:0000256" key="2">
    <source>
        <dbReference type="ARBA" id="ARBA00022475"/>
    </source>
</evidence>